<name>A0A9X2HMG6_9SPHN</name>
<evidence type="ECO:0000313" key="4">
    <source>
        <dbReference type="Proteomes" id="UP001139451"/>
    </source>
</evidence>
<evidence type="ECO:0000256" key="1">
    <source>
        <dbReference type="SAM" id="MobiDB-lite"/>
    </source>
</evidence>
<feature type="domain" description="DUF306" evidence="2">
    <location>
        <begin position="183"/>
        <end position="282"/>
    </location>
</feature>
<dbReference type="RefSeq" id="WP_254292474.1">
    <property type="nucleotide sequence ID" value="NZ_JAMLDX010000004.1"/>
</dbReference>
<sequence length="411" mass="43098">MGAGPGAPGTAAAPRRLAFLVAATFVAACSAPTSPTLDASATPQPNGSATDDGSYLRQIDPLGGQWRVIRIGNDDFTPFKAWIDFSAGGFLNHSAGCGGGFPAFYQLSGERFALNRLELIRIGKCTGAEAAVRQSAAASERRLASFLDRTVAWRQPDEHMLILTDPDGTVALLKRPVEPHPELAGRWLIEAIGGKRLVTERRPATLTITRGSIGASADCNGMGTSFERPAPGRITIKGPVVSTAMGCPPEDAAEDASIAKAITSLTGYRMQNERVVFTGGPGMTLRRPAPADRRLEGEYEACGNTLLGAYHEGPVTLTIDQAAMRDNAGCTARYAAEGPSLTLRLAETKACSSLAAAYRPGEPVGIGGGISTLAVARPDGFAFDEQGRLILRTSRGLLGMCRKGAPRPFGS</sequence>
<dbReference type="Pfam" id="PF03724">
    <property type="entry name" value="META"/>
    <property type="match status" value="1"/>
</dbReference>
<proteinExistence type="predicted"/>
<comment type="caution">
    <text evidence="3">The sequence shown here is derived from an EMBL/GenBank/DDBJ whole genome shotgun (WGS) entry which is preliminary data.</text>
</comment>
<feature type="region of interest" description="Disordered" evidence="1">
    <location>
        <begin position="34"/>
        <end position="54"/>
    </location>
</feature>
<dbReference type="AlphaFoldDB" id="A0A9X2HMG6"/>
<dbReference type="InterPro" id="IPR005184">
    <property type="entry name" value="DUF306_Meta_HslJ"/>
</dbReference>
<gene>
    <name evidence="3" type="ORF">M9978_07920</name>
</gene>
<protein>
    <submittedName>
        <fullName evidence="3">META domain-containing protein</fullName>
    </submittedName>
</protein>
<dbReference type="InterPro" id="IPR038670">
    <property type="entry name" value="HslJ-like_sf"/>
</dbReference>
<dbReference type="Proteomes" id="UP001139451">
    <property type="component" value="Unassembled WGS sequence"/>
</dbReference>
<reference evidence="3" key="1">
    <citation type="submission" date="2022-05" db="EMBL/GenBank/DDBJ databases">
        <title>Sphingomonas sp. strain MG17 Genome sequencing and assembly.</title>
        <authorList>
            <person name="Kim I."/>
        </authorList>
    </citation>
    <scope>NUCLEOTIDE SEQUENCE</scope>
    <source>
        <strain evidence="3">MG17</strain>
    </source>
</reference>
<keyword evidence="4" id="KW-1185">Reference proteome</keyword>
<accession>A0A9X2HMG6</accession>
<dbReference type="EMBL" id="JAMLDX010000004">
    <property type="protein sequence ID" value="MCP3730354.1"/>
    <property type="molecule type" value="Genomic_DNA"/>
</dbReference>
<dbReference type="Gene3D" id="2.40.128.270">
    <property type="match status" value="1"/>
</dbReference>
<organism evidence="3 4">
    <name type="scientific">Sphingomonas tagetis</name>
    <dbReference type="NCBI Taxonomy" id="2949092"/>
    <lineage>
        <taxon>Bacteria</taxon>
        <taxon>Pseudomonadati</taxon>
        <taxon>Pseudomonadota</taxon>
        <taxon>Alphaproteobacteria</taxon>
        <taxon>Sphingomonadales</taxon>
        <taxon>Sphingomonadaceae</taxon>
        <taxon>Sphingomonas</taxon>
    </lineage>
</organism>
<evidence type="ECO:0000259" key="2">
    <source>
        <dbReference type="Pfam" id="PF03724"/>
    </source>
</evidence>
<feature type="compositionally biased region" description="Polar residues" evidence="1">
    <location>
        <begin position="34"/>
        <end position="51"/>
    </location>
</feature>
<evidence type="ECO:0000313" key="3">
    <source>
        <dbReference type="EMBL" id="MCP3730354.1"/>
    </source>
</evidence>